<reference evidence="2 3" key="1">
    <citation type="submission" date="2017-09" db="EMBL/GenBank/DDBJ databases">
        <title>Genomics of the genus Arcobacter.</title>
        <authorList>
            <person name="Perez-Cataluna A."/>
            <person name="Figueras M.J."/>
            <person name="Salas-Masso N."/>
        </authorList>
    </citation>
    <scope>NUCLEOTIDE SEQUENCE [LARGE SCALE GENOMIC DNA]</scope>
    <source>
        <strain evidence="2 3">F156-34</strain>
    </source>
</reference>
<protein>
    <recommendedName>
        <fullName evidence="4">DUF4381 domain-containing protein</fullName>
    </recommendedName>
</protein>
<dbReference type="EMBL" id="NXIE01000008">
    <property type="protein sequence ID" value="RXK11498.1"/>
    <property type="molecule type" value="Genomic_DNA"/>
</dbReference>
<feature type="transmembrane region" description="Helical" evidence="1">
    <location>
        <begin position="20"/>
        <end position="42"/>
    </location>
</feature>
<keyword evidence="1" id="KW-0472">Membrane</keyword>
<organism evidence="2 3">
    <name type="scientific">Halarcobacter mediterraneus</name>
    <dbReference type="NCBI Taxonomy" id="2023153"/>
    <lineage>
        <taxon>Bacteria</taxon>
        <taxon>Pseudomonadati</taxon>
        <taxon>Campylobacterota</taxon>
        <taxon>Epsilonproteobacteria</taxon>
        <taxon>Campylobacterales</taxon>
        <taxon>Arcobacteraceae</taxon>
        <taxon>Halarcobacter</taxon>
    </lineage>
</organism>
<evidence type="ECO:0000256" key="1">
    <source>
        <dbReference type="SAM" id="Phobius"/>
    </source>
</evidence>
<evidence type="ECO:0000313" key="2">
    <source>
        <dbReference type="EMBL" id="RXK11498.1"/>
    </source>
</evidence>
<name>A0A4Q1B166_9BACT</name>
<evidence type="ECO:0000313" key="3">
    <source>
        <dbReference type="Proteomes" id="UP000289718"/>
    </source>
</evidence>
<keyword evidence="1" id="KW-1133">Transmembrane helix</keyword>
<evidence type="ECO:0008006" key="4">
    <source>
        <dbReference type="Google" id="ProtNLM"/>
    </source>
</evidence>
<keyword evidence="1" id="KW-0812">Transmembrane</keyword>
<accession>A0A4Q1B166</accession>
<comment type="caution">
    <text evidence="2">The sequence shown here is derived from an EMBL/GenBank/DDBJ whole genome shotgun (WGS) entry which is preliminary data.</text>
</comment>
<dbReference type="AlphaFoldDB" id="A0A4Q1B166"/>
<keyword evidence="3" id="KW-1185">Reference proteome</keyword>
<gene>
    <name evidence="2" type="ORF">CP965_13775</name>
</gene>
<dbReference type="Proteomes" id="UP000289718">
    <property type="component" value="Unassembled WGS sequence"/>
</dbReference>
<dbReference type="RefSeq" id="WP_129062687.1">
    <property type="nucleotide sequence ID" value="NZ_NXIE01000008.1"/>
</dbReference>
<proteinExistence type="predicted"/>
<sequence>MQDLKIHDIKGLVEIPDFSICLYMLLWILASLLFLAFIYLVYKLIKNRKKNYRKEYYKNLKEIDFSNTKQSAYKITRYSRLLAQSLREKKLMEELLEALERYKYKKNVEQFDDEIKILYGRFMDNIDV</sequence>